<protein>
    <recommendedName>
        <fullName evidence="3">Alkaline phosphatase family protein</fullName>
    </recommendedName>
</protein>
<evidence type="ECO:0000313" key="2">
    <source>
        <dbReference type="Proteomes" id="UP000218209"/>
    </source>
</evidence>
<dbReference type="PANTHER" id="PTHR10151">
    <property type="entry name" value="ECTONUCLEOTIDE PYROPHOSPHATASE/PHOSPHODIESTERASE"/>
    <property type="match status" value="1"/>
</dbReference>
<dbReference type="GO" id="GO:0016787">
    <property type="term" value="F:hydrolase activity"/>
    <property type="evidence" value="ECO:0007669"/>
    <property type="project" value="UniProtKB-ARBA"/>
</dbReference>
<accession>A0A1X6NX26</accession>
<dbReference type="EMBL" id="KV919015">
    <property type="protein sequence ID" value="OSX73158.1"/>
    <property type="molecule type" value="Genomic_DNA"/>
</dbReference>
<keyword evidence="2" id="KW-1185">Reference proteome</keyword>
<gene>
    <name evidence="1" type="ORF">BU14_0373s0011</name>
</gene>
<sequence>MHKTVVINVVGLSADLVGIHTPHLSAWIDGRSTVRSPEPTTPTHPPTVGPARRAFIRPVLPAVTCSVQATYLTGKHPTDHGIVGNGWYFRDDAEVRFWRQSNALVQALKVWDAARAADPTFTVANLFWWYAMYSTADISVTPRPCYPADGRKLPDIHTKPAQLRDDLQGALGQFPSSRFGTSDEYLAVDAKSNPTLTMVYLPHLDYVLQRDGPGAQTVTRDLNEIDAILGDLITHYEAVGSNVIVLSEYGISAVDTPVHINRALRAAGLLAVRIEDGRELLDAGASSAFAVVDHQVAHVYLNDSDPALATRVRELVTNLPGVARVLDSTGKAAEHVDHHRAGNFVAVATTSSWFTYYYWPEGADDVAPDFARTVDIHRKPGYDPVELFLDPELTFAKGRVAWRLAQKIMGMRYLMDVIPLDAKLVKGSHGATDAPGVLDGKIDSDGCVDATAVYDIILNTLRAANFMTQKPTFFTKFTLHPRPEIQPKTIVRRYDAQGPPHLCKRTRWAHCTFFPPREYAWRVSHRPTPCQELCSSPYPKSNPAIQNNLTGVM</sequence>
<dbReference type="AlphaFoldDB" id="A0A1X6NX26"/>
<reference evidence="1 2" key="1">
    <citation type="submission" date="2017-03" db="EMBL/GenBank/DDBJ databases">
        <title>WGS assembly of Porphyra umbilicalis.</title>
        <authorList>
            <person name="Brawley S.H."/>
            <person name="Blouin N.A."/>
            <person name="Ficko-Blean E."/>
            <person name="Wheeler G.L."/>
            <person name="Lohr M."/>
            <person name="Goodson H.V."/>
            <person name="Jenkins J.W."/>
            <person name="Blaby-Haas C.E."/>
            <person name="Helliwell K.E."/>
            <person name="Chan C."/>
            <person name="Marriage T."/>
            <person name="Bhattacharya D."/>
            <person name="Klein A.S."/>
            <person name="Badis Y."/>
            <person name="Brodie J."/>
            <person name="Cao Y."/>
            <person name="Collen J."/>
            <person name="Dittami S.M."/>
            <person name="Gachon C.M."/>
            <person name="Green B.R."/>
            <person name="Karpowicz S."/>
            <person name="Kim J.W."/>
            <person name="Kudahl U."/>
            <person name="Lin S."/>
            <person name="Michel G."/>
            <person name="Mittag M."/>
            <person name="Olson B.J."/>
            <person name="Pangilinan J."/>
            <person name="Peng Y."/>
            <person name="Qiu H."/>
            <person name="Shu S."/>
            <person name="Singer J.T."/>
            <person name="Smith A.G."/>
            <person name="Sprecher B.N."/>
            <person name="Wagner V."/>
            <person name="Wang W."/>
            <person name="Wang Z.-Y."/>
            <person name="Yan J."/>
            <person name="Yarish C."/>
            <person name="Zoeuner-Riek S."/>
            <person name="Zhuang Y."/>
            <person name="Zou Y."/>
            <person name="Lindquist E.A."/>
            <person name="Grimwood J."/>
            <person name="Barry K."/>
            <person name="Rokhsar D.S."/>
            <person name="Schmutz J."/>
            <person name="Stiller J.W."/>
            <person name="Grossman A.R."/>
            <person name="Prochnik S.E."/>
        </authorList>
    </citation>
    <scope>NUCLEOTIDE SEQUENCE [LARGE SCALE GENOMIC DNA]</scope>
    <source>
        <strain evidence="1">4086291</strain>
    </source>
</reference>
<dbReference type="OrthoDB" id="415411at2759"/>
<name>A0A1X6NX26_PORUM</name>
<dbReference type="InterPro" id="IPR002591">
    <property type="entry name" value="Phosphodiest/P_Trfase"/>
</dbReference>
<evidence type="ECO:0000313" key="1">
    <source>
        <dbReference type="EMBL" id="OSX73158.1"/>
    </source>
</evidence>
<dbReference type="Proteomes" id="UP000218209">
    <property type="component" value="Unassembled WGS sequence"/>
</dbReference>
<evidence type="ECO:0008006" key="3">
    <source>
        <dbReference type="Google" id="ProtNLM"/>
    </source>
</evidence>
<dbReference type="PANTHER" id="PTHR10151:SF120">
    <property type="entry name" value="BIS(5'-ADENOSYL)-TRIPHOSPHATASE"/>
    <property type="match status" value="1"/>
</dbReference>
<dbReference type="InterPro" id="IPR017850">
    <property type="entry name" value="Alkaline_phosphatase_core_sf"/>
</dbReference>
<dbReference type="Pfam" id="PF01663">
    <property type="entry name" value="Phosphodiest"/>
    <property type="match status" value="1"/>
</dbReference>
<organism evidence="1 2">
    <name type="scientific">Porphyra umbilicalis</name>
    <name type="common">Purple laver</name>
    <name type="synonym">Red alga</name>
    <dbReference type="NCBI Taxonomy" id="2786"/>
    <lineage>
        <taxon>Eukaryota</taxon>
        <taxon>Rhodophyta</taxon>
        <taxon>Bangiophyceae</taxon>
        <taxon>Bangiales</taxon>
        <taxon>Bangiaceae</taxon>
        <taxon>Porphyra</taxon>
    </lineage>
</organism>
<dbReference type="Gene3D" id="3.40.720.10">
    <property type="entry name" value="Alkaline Phosphatase, subunit A"/>
    <property type="match status" value="1"/>
</dbReference>
<dbReference type="SUPFAM" id="SSF53649">
    <property type="entry name" value="Alkaline phosphatase-like"/>
    <property type="match status" value="1"/>
</dbReference>
<proteinExistence type="predicted"/>